<gene>
    <name evidence="1" type="ORF">AVEN_219287_1</name>
</gene>
<proteinExistence type="predicted"/>
<organism evidence="1 2">
    <name type="scientific">Araneus ventricosus</name>
    <name type="common">Orbweaver spider</name>
    <name type="synonym">Epeira ventricosa</name>
    <dbReference type="NCBI Taxonomy" id="182803"/>
    <lineage>
        <taxon>Eukaryota</taxon>
        <taxon>Metazoa</taxon>
        <taxon>Ecdysozoa</taxon>
        <taxon>Arthropoda</taxon>
        <taxon>Chelicerata</taxon>
        <taxon>Arachnida</taxon>
        <taxon>Araneae</taxon>
        <taxon>Araneomorphae</taxon>
        <taxon>Entelegynae</taxon>
        <taxon>Araneoidea</taxon>
        <taxon>Araneidae</taxon>
        <taxon>Araneus</taxon>
    </lineage>
</organism>
<dbReference type="Proteomes" id="UP000499080">
    <property type="component" value="Unassembled WGS sequence"/>
</dbReference>
<accession>A0A4Y2BGC9</accession>
<dbReference type="EMBL" id="BGPR01000073">
    <property type="protein sequence ID" value="GBL90609.1"/>
    <property type="molecule type" value="Genomic_DNA"/>
</dbReference>
<comment type="caution">
    <text evidence="1">The sequence shown here is derived from an EMBL/GenBank/DDBJ whole genome shotgun (WGS) entry which is preliminary data.</text>
</comment>
<keyword evidence="2" id="KW-1185">Reference proteome</keyword>
<evidence type="ECO:0000313" key="1">
    <source>
        <dbReference type="EMBL" id="GBL90609.1"/>
    </source>
</evidence>
<protein>
    <submittedName>
        <fullName evidence="1">Uncharacterized protein</fullName>
    </submittedName>
</protein>
<dbReference type="AlphaFoldDB" id="A0A4Y2BGC9"/>
<name>A0A4Y2BGC9_ARAVE</name>
<sequence length="100" mass="11382">MSMDNREYTVFWYPIFSSRNIPKKSCAQPISQTQFLDNQPEIGSTRDHTLSMCSSTHEIDSRPGLILPILTALTEIIGRIEKNSFLQWVISINGSEPKHS</sequence>
<reference evidence="1 2" key="1">
    <citation type="journal article" date="2019" name="Sci. Rep.">
        <title>Orb-weaving spider Araneus ventricosus genome elucidates the spidroin gene catalogue.</title>
        <authorList>
            <person name="Kono N."/>
            <person name="Nakamura H."/>
            <person name="Ohtoshi R."/>
            <person name="Moran D.A.P."/>
            <person name="Shinohara A."/>
            <person name="Yoshida Y."/>
            <person name="Fujiwara M."/>
            <person name="Mori M."/>
            <person name="Tomita M."/>
            <person name="Arakawa K."/>
        </authorList>
    </citation>
    <scope>NUCLEOTIDE SEQUENCE [LARGE SCALE GENOMIC DNA]</scope>
</reference>
<evidence type="ECO:0000313" key="2">
    <source>
        <dbReference type="Proteomes" id="UP000499080"/>
    </source>
</evidence>